<protein>
    <submittedName>
        <fullName evidence="1">Uncharacterized protein</fullName>
    </submittedName>
</protein>
<sequence length="637" mass="72363">MDDLSSENNDYDFNIKKCIFCLKGFSTSKPCVMNPNISKLDTLFQSCKARADYIGSQILANQESIKDGSLPLRYHRNCRATYQSLYHQSFSSSLKKTDPEINNNENVTIARRSSSKHLTGSHNVSSVVKSLELLHMGILWLWRLAITERKAVKYYDTNLKTDQNNCNVAQKFRYRSAAFQLKEEYADSIMNQKNVYKLTDLRKRFIEIAREDFGDYVETYRSFYFKILMQDVWPELTFVYQNGKSDLVCSKDVTVGEALRDNKELEQSFHDASDEDIEIDLASDESIVHKAVGVLRKRILRNTETFDSEYFSVDEMSLSSQKKFVDPLLYKMICWMANSKDYENATEIPNDKQEVKLLALACDVTSLVTSIQSPMHLGLTVHLYNEFGSRHLIEDMNSLGYEISYSELRMFLSSAAEHAIKTQCITETGGLVPYNITHKCDGGQLVVGVADNLDHNEKTTDGKGTTHAMTSILVSPKISVDRQIPRLQRSTNRSFDKNCVPGGSLCNITPYRKPINRPCPTFEPVVSLEEVNPTVTPAVTQSRLKELLYSFGQCSVFCADLSERSVYPLWDMFHAKTMFDATASVSNVAFNPIIMATPTDYSTIYTVLLRLKECMNVLGQQYAPVIFDMSMLAKALE</sequence>
<gene>
    <name evidence="1" type="ORF">MAR_019121</name>
</gene>
<dbReference type="EMBL" id="CP111017">
    <property type="protein sequence ID" value="WAR09163.1"/>
    <property type="molecule type" value="Genomic_DNA"/>
</dbReference>
<evidence type="ECO:0000313" key="2">
    <source>
        <dbReference type="Proteomes" id="UP001164746"/>
    </source>
</evidence>
<accession>A0ABY7EGP3</accession>
<dbReference type="Proteomes" id="UP001164746">
    <property type="component" value="Chromosome 6"/>
</dbReference>
<proteinExistence type="predicted"/>
<evidence type="ECO:0000313" key="1">
    <source>
        <dbReference type="EMBL" id="WAR09163.1"/>
    </source>
</evidence>
<name>A0ABY7EGP3_MYAAR</name>
<reference evidence="1" key="1">
    <citation type="submission" date="2022-11" db="EMBL/GenBank/DDBJ databases">
        <title>Centuries of genome instability and evolution in soft-shell clam transmissible cancer (bioRxiv).</title>
        <authorList>
            <person name="Hart S.F.M."/>
            <person name="Yonemitsu M.A."/>
            <person name="Giersch R.M."/>
            <person name="Beal B.F."/>
            <person name="Arriagada G."/>
            <person name="Davis B.W."/>
            <person name="Ostrander E.A."/>
            <person name="Goff S.P."/>
            <person name="Metzger M.J."/>
        </authorList>
    </citation>
    <scope>NUCLEOTIDE SEQUENCE</scope>
    <source>
        <strain evidence="1">MELC-2E11</strain>
        <tissue evidence="1">Siphon/mantle</tissue>
    </source>
</reference>
<dbReference type="PANTHER" id="PTHR47018">
    <property type="entry name" value="CXC DOMAIN-CONTAINING PROTEIN-RELATED"/>
    <property type="match status" value="1"/>
</dbReference>
<dbReference type="PANTHER" id="PTHR47018:SF3">
    <property type="entry name" value="MYCBP-ASSOCIATED PROTEIN"/>
    <property type="match status" value="1"/>
</dbReference>
<keyword evidence="2" id="KW-1185">Reference proteome</keyword>
<feature type="non-terminal residue" evidence="1">
    <location>
        <position position="637"/>
    </location>
</feature>
<organism evidence="1 2">
    <name type="scientific">Mya arenaria</name>
    <name type="common">Soft-shell clam</name>
    <dbReference type="NCBI Taxonomy" id="6604"/>
    <lineage>
        <taxon>Eukaryota</taxon>
        <taxon>Metazoa</taxon>
        <taxon>Spiralia</taxon>
        <taxon>Lophotrochozoa</taxon>
        <taxon>Mollusca</taxon>
        <taxon>Bivalvia</taxon>
        <taxon>Autobranchia</taxon>
        <taxon>Heteroconchia</taxon>
        <taxon>Euheterodonta</taxon>
        <taxon>Imparidentia</taxon>
        <taxon>Neoheterodontei</taxon>
        <taxon>Myida</taxon>
        <taxon>Myoidea</taxon>
        <taxon>Myidae</taxon>
        <taxon>Mya</taxon>
    </lineage>
</organism>